<keyword evidence="3" id="KW-0812">Transmembrane</keyword>
<dbReference type="Proteomes" id="UP000772434">
    <property type="component" value="Unassembled WGS sequence"/>
</dbReference>
<dbReference type="Pfam" id="PF07690">
    <property type="entry name" value="MFS_1"/>
    <property type="match status" value="1"/>
</dbReference>
<name>A0A9P5UBY1_9AGAR</name>
<dbReference type="AlphaFoldDB" id="A0A9P5UBY1"/>
<accession>A0A9P5UBY1</accession>
<feature type="transmembrane region" description="Helical" evidence="3">
    <location>
        <begin position="128"/>
        <end position="149"/>
    </location>
</feature>
<comment type="caution">
    <text evidence="4">The sequence shown here is derived from an EMBL/GenBank/DDBJ whole genome shotgun (WGS) entry which is preliminary data.</text>
</comment>
<evidence type="ECO:0000256" key="3">
    <source>
        <dbReference type="SAM" id="Phobius"/>
    </source>
</evidence>
<evidence type="ECO:0000256" key="2">
    <source>
        <dbReference type="ARBA" id="ARBA00006727"/>
    </source>
</evidence>
<keyword evidence="3" id="KW-0472">Membrane</keyword>
<feature type="transmembrane region" description="Helical" evidence="3">
    <location>
        <begin position="60"/>
        <end position="82"/>
    </location>
</feature>
<dbReference type="PANTHER" id="PTHR11360:SF287">
    <property type="entry name" value="MFS MONOCARBOXYLATE TRANSPORTER"/>
    <property type="match status" value="1"/>
</dbReference>
<dbReference type="OrthoDB" id="2213137at2759"/>
<proteinExistence type="inferred from homology"/>
<feature type="transmembrane region" description="Helical" evidence="3">
    <location>
        <begin position="196"/>
        <end position="216"/>
    </location>
</feature>
<sequence length="319" mass="34132">MLVGYIMSIGGLIGAAFARSAGELILTQGVIFSVGGSLLYFPMMTWLFEWFSDRRGLANGILFSGASAGGTVAPFIIQALLAKFGQKITLLALAITLAIFIAPCFLYLKPRLPVARAFSQPKISTRFLHAPAFWILFAANITQGLGNFIPYLYLPIFASSLHLSSAEGTMGVSLLNAASAFGMIFIGWLSDHNLRLSMIISSLGSALTVFLLWGLSPTLPSYTIFALTYGFLAPGWAVQYSRFASATVEDEPSLWPVLLSIFLAGRGIGNVLSSPISTSLNHPWVLTGKTSLVYGLEGYGPLILFSGTTLFISSLGAAY</sequence>
<dbReference type="InterPro" id="IPR050327">
    <property type="entry name" value="Proton-linked_MCT"/>
</dbReference>
<dbReference type="InterPro" id="IPR011701">
    <property type="entry name" value="MFS"/>
</dbReference>
<feature type="transmembrane region" description="Helical" evidence="3">
    <location>
        <begin position="222"/>
        <end position="241"/>
    </location>
</feature>
<dbReference type="PANTHER" id="PTHR11360">
    <property type="entry name" value="MONOCARBOXYLATE TRANSPORTER"/>
    <property type="match status" value="1"/>
</dbReference>
<dbReference type="GO" id="GO:0022857">
    <property type="term" value="F:transmembrane transporter activity"/>
    <property type="evidence" value="ECO:0007669"/>
    <property type="project" value="InterPro"/>
</dbReference>
<comment type="similarity">
    <text evidence="2">Belongs to the major facilitator superfamily. Monocarboxylate porter (TC 2.A.1.13) family.</text>
</comment>
<feature type="transmembrane region" description="Helical" evidence="3">
    <location>
        <begin position="253"/>
        <end position="278"/>
    </location>
</feature>
<protein>
    <submittedName>
        <fullName evidence="4">Major facilitator superfamily domain-containing protein</fullName>
    </submittedName>
</protein>
<keyword evidence="5" id="KW-1185">Reference proteome</keyword>
<feature type="transmembrane region" description="Helical" evidence="3">
    <location>
        <begin position="169"/>
        <end position="189"/>
    </location>
</feature>
<reference evidence="4" key="1">
    <citation type="submission" date="2020-11" db="EMBL/GenBank/DDBJ databases">
        <authorList>
            <consortium name="DOE Joint Genome Institute"/>
            <person name="Ahrendt S."/>
            <person name="Riley R."/>
            <person name="Andreopoulos W."/>
            <person name="Labutti K."/>
            <person name="Pangilinan J."/>
            <person name="Ruiz-Duenas F.J."/>
            <person name="Barrasa J.M."/>
            <person name="Sanchez-Garcia M."/>
            <person name="Camarero S."/>
            <person name="Miyauchi S."/>
            <person name="Serrano A."/>
            <person name="Linde D."/>
            <person name="Babiker R."/>
            <person name="Drula E."/>
            <person name="Ayuso-Fernandez I."/>
            <person name="Pacheco R."/>
            <person name="Padilla G."/>
            <person name="Ferreira P."/>
            <person name="Barriuso J."/>
            <person name="Kellner H."/>
            <person name="Castanera R."/>
            <person name="Alfaro M."/>
            <person name="Ramirez L."/>
            <person name="Pisabarro A.G."/>
            <person name="Kuo A."/>
            <person name="Tritt A."/>
            <person name="Lipzen A."/>
            <person name="He G."/>
            <person name="Yan M."/>
            <person name="Ng V."/>
            <person name="Cullen D."/>
            <person name="Martin F."/>
            <person name="Rosso M.-N."/>
            <person name="Henrissat B."/>
            <person name="Hibbett D."/>
            <person name="Martinez A.T."/>
            <person name="Grigoriev I.V."/>
        </authorList>
    </citation>
    <scope>NUCLEOTIDE SEQUENCE</scope>
    <source>
        <strain evidence="4">AH 40177</strain>
    </source>
</reference>
<gene>
    <name evidence="4" type="ORF">BDP27DRAFT_1318473</name>
</gene>
<evidence type="ECO:0000256" key="1">
    <source>
        <dbReference type="ARBA" id="ARBA00004141"/>
    </source>
</evidence>
<dbReference type="GO" id="GO:0016020">
    <property type="term" value="C:membrane"/>
    <property type="evidence" value="ECO:0007669"/>
    <property type="project" value="UniProtKB-SubCell"/>
</dbReference>
<keyword evidence="3" id="KW-1133">Transmembrane helix</keyword>
<feature type="transmembrane region" description="Helical" evidence="3">
    <location>
        <begin position="298"/>
        <end position="318"/>
    </location>
</feature>
<organism evidence="4 5">
    <name type="scientific">Rhodocollybia butyracea</name>
    <dbReference type="NCBI Taxonomy" id="206335"/>
    <lineage>
        <taxon>Eukaryota</taxon>
        <taxon>Fungi</taxon>
        <taxon>Dikarya</taxon>
        <taxon>Basidiomycota</taxon>
        <taxon>Agaricomycotina</taxon>
        <taxon>Agaricomycetes</taxon>
        <taxon>Agaricomycetidae</taxon>
        <taxon>Agaricales</taxon>
        <taxon>Marasmiineae</taxon>
        <taxon>Omphalotaceae</taxon>
        <taxon>Rhodocollybia</taxon>
    </lineage>
</organism>
<dbReference type="EMBL" id="JADNRY010000017">
    <property type="protein sequence ID" value="KAF9073547.1"/>
    <property type="molecule type" value="Genomic_DNA"/>
</dbReference>
<comment type="subcellular location">
    <subcellularLocation>
        <location evidence="1">Membrane</location>
        <topology evidence="1">Multi-pass membrane protein</topology>
    </subcellularLocation>
</comment>
<feature type="transmembrane region" description="Helical" evidence="3">
    <location>
        <begin position="88"/>
        <end position="108"/>
    </location>
</feature>
<dbReference type="SUPFAM" id="SSF103473">
    <property type="entry name" value="MFS general substrate transporter"/>
    <property type="match status" value="1"/>
</dbReference>
<dbReference type="Gene3D" id="1.20.1250.20">
    <property type="entry name" value="MFS general substrate transporter like domains"/>
    <property type="match status" value="2"/>
</dbReference>
<feature type="transmembrane region" description="Helical" evidence="3">
    <location>
        <begin position="28"/>
        <end position="48"/>
    </location>
</feature>
<evidence type="ECO:0000313" key="4">
    <source>
        <dbReference type="EMBL" id="KAF9073547.1"/>
    </source>
</evidence>
<dbReference type="InterPro" id="IPR036259">
    <property type="entry name" value="MFS_trans_sf"/>
</dbReference>
<evidence type="ECO:0000313" key="5">
    <source>
        <dbReference type="Proteomes" id="UP000772434"/>
    </source>
</evidence>